<dbReference type="EMBL" id="SKCS01000153">
    <property type="protein sequence ID" value="TNN15197.1"/>
    <property type="molecule type" value="Genomic_DNA"/>
</dbReference>
<dbReference type="OrthoDB" id="10047254at2759"/>
<dbReference type="SUPFAM" id="SSF53098">
    <property type="entry name" value="Ribonuclease H-like"/>
    <property type="match status" value="1"/>
</dbReference>
<keyword evidence="3" id="KW-1185">Reference proteome</keyword>
<dbReference type="AlphaFoldDB" id="A0A4Z2DFF1"/>
<proteinExistence type="predicted"/>
<sequence length="181" mass="20162">ERQSKLGRISKQQTRREVVAKLVSEFDSPADRELALQQFRAVRLAPDGDPSVLATNLTSLLRRGLPSLDDDECHQLAHTGVARTTDLLRQSAYWPGMQEDVMRYVLACPQCQLMKGDKCIRTSLQPIPVTTVGDLWSVDVMGPFPQTSSGNQYVLVMTEHATRWVEAVAIPDQRGKTVTEA</sequence>
<reference evidence="2 3" key="1">
    <citation type="submission" date="2019-03" db="EMBL/GenBank/DDBJ databases">
        <title>An improved genome assembly of the fluke Schistosoma japonicum.</title>
        <authorList>
            <person name="Hu W."/>
            <person name="Luo F."/>
            <person name="Yin M."/>
            <person name="Mo X."/>
            <person name="Sun C."/>
            <person name="Wu Q."/>
            <person name="Zhu B."/>
            <person name="Xiang M."/>
            <person name="Wang J."/>
            <person name="Wang Y."/>
            <person name="Zhang T."/>
            <person name="Xu B."/>
            <person name="Zheng H."/>
            <person name="Feng Z."/>
        </authorList>
    </citation>
    <scope>NUCLEOTIDE SEQUENCE [LARGE SCALE GENOMIC DNA]</scope>
    <source>
        <strain evidence="2">HuSjv2</strain>
        <tissue evidence="2">Worms</tissue>
    </source>
</reference>
<dbReference type="InterPro" id="IPR036397">
    <property type="entry name" value="RNaseH_sf"/>
</dbReference>
<dbReference type="InterPro" id="IPR052160">
    <property type="entry name" value="Gypsy_RT_Integrase-like"/>
</dbReference>
<feature type="non-terminal residue" evidence="2">
    <location>
        <position position="1"/>
    </location>
</feature>
<dbReference type="InterPro" id="IPR012337">
    <property type="entry name" value="RNaseH-like_sf"/>
</dbReference>
<name>A0A4Z2DFF1_SCHJA</name>
<feature type="non-terminal residue" evidence="2">
    <location>
        <position position="181"/>
    </location>
</feature>
<evidence type="ECO:0000313" key="2">
    <source>
        <dbReference type="EMBL" id="TNN15197.1"/>
    </source>
</evidence>
<evidence type="ECO:0000259" key="1">
    <source>
        <dbReference type="Pfam" id="PF17921"/>
    </source>
</evidence>
<dbReference type="PANTHER" id="PTHR47266">
    <property type="entry name" value="ENDONUCLEASE-RELATED"/>
    <property type="match status" value="1"/>
</dbReference>
<gene>
    <name evidence="2" type="ORF">EWB00_001540</name>
</gene>
<protein>
    <submittedName>
        <fullName evidence="2">Gypsy retrotransposon integrase-like protein</fullName>
    </submittedName>
</protein>
<dbReference type="GO" id="GO:0003676">
    <property type="term" value="F:nucleic acid binding"/>
    <property type="evidence" value="ECO:0007669"/>
    <property type="project" value="InterPro"/>
</dbReference>
<dbReference type="STRING" id="6182.A0A4Z2DFF1"/>
<dbReference type="Pfam" id="PF17921">
    <property type="entry name" value="Integrase_H2C2"/>
    <property type="match status" value="1"/>
</dbReference>
<organism evidence="2 3">
    <name type="scientific">Schistosoma japonicum</name>
    <name type="common">Blood fluke</name>
    <dbReference type="NCBI Taxonomy" id="6182"/>
    <lineage>
        <taxon>Eukaryota</taxon>
        <taxon>Metazoa</taxon>
        <taxon>Spiralia</taxon>
        <taxon>Lophotrochozoa</taxon>
        <taxon>Platyhelminthes</taxon>
        <taxon>Trematoda</taxon>
        <taxon>Digenea</taxon>
        <taxon>Strigeidida</taxon>
        <taxon>Schistosomatoidea</taxon>
        <taxon>Schistosomatidae</taxon>
        <taxon>Schistosoma</taxon>
    </lineage>
</organism>
<dbReference type="Proteomes" id="UP000311919">
    <property type="component" value="Unassembled WGS sequence"/>
</dbReference>
<dbReference type="Gene3D" id="3.30.420.10">
    <property type="entry name" value="Ribonuclease H-like superfamily/Ribonuclease H"/>
    <property type="match status" value="1"/>
</dbReference>
<dbReference type="InterPro" id="IPR041588">
    <property type="entry name" value="Integrase_H2C2"/>
</dbReference>
<feature type="domain" description="Integrase zinc-binding" evidence="1">
    <location>
        <begin position="72"/>
        <end position="115"/>
    </location>
</feature>
<evidence type="ECO:0000313" key="3">
    <source>
        <dbReference type="Proteomes" id="UP000311919"/>
    </source>
</evidence>
<dbReference type="Gene3D" id="1.10.340.70">
    <property type="match status" value="1"/>
</dbReference>
<comment type="caution">
    <text evidence="2">The sequence shown here is derived from an EMBL/GenBank/DDBJ whole genome shotgun (WGS) entry which is preliminary data.</text>
</comment>
<accession>A0A4Z2DFF1</accession>